<dbReference type="AlphaFoldDB" id="A0A0F9INF4"/>
<sequence>MNLFFRLLGCVFAVLFSWAAYVQNNDPDATAWYIIYGFAAFASILFAIKRLPFVVAILLGLAALIGTYKQWPTTFEGFTIGKGDIENIERGREAFGLLIIAVMMILYALRIRFEKKFNL</sequence>
<keyword evidence="1" id="KW-0812">Transmembrane</keyword>
<keyword evidence="1" id="KW-1133">Transmembrane helix</keyword>
<evidence type="ECO:0000313" key="2">
    <source>
        <dbReference type="EMBL" id="KKM21374.1"/>
    </source>
</evidence>
<proteinExistence type="predicted"/>
<reference evidence="2" key="1">
    <citation type="journal article" date="2015" name="Nature">
        <title>Complex archaea that bridge the gap between prokaryotes and eukaryotes.</title>
        <authorList>
            <person name="Spang A."/>
            <person name="Saw J.H."/>
            <person name="Jorgensen S.L."/>
            <person name="Zaremba-Niedzwiedzka K."/>
            <person name="Martijn J."/>
            <person name="Lind A.E."/>
            <person name="van Eijk R."/>
            <person name="Schleper C."/>
            <person name="Guy L."/>
            <person name="Ettema T.J."/>
        </authorList>
    </citation>
    <scope>NUCLEOTIDE SEQUENCE</scope>
</reference>
<feature type="transmembrane region" description="Helical" evidence="1">
    <location>
        <begin position="53"/>
        <end position="71"/>
    </location>
</feature>
<protein>
    <recommendedName>
        <fullName evidence="3">Transmembrane family 220, helix</fullName>
    </recommendedName>
</protein>
<dbReference type="Pfam" id="PF15071">
    <property type="entry name" value="TMEM220"/>
    <property type="match status" value="1"/>
</dbReference>
<feature type="transmembrane region" description="Helical" evidence="1">
    <location>
        <begin position="29"/>
        <end position="48"/>
    </location>
</feature>
<dbReference type="InterPro" id="IPR029377">
    <property type="entry name" value="TMEM220"/>
</dbReference>
<name>A0A0F9INF4_9ZZZZ</name>
<comment type="caution">
    <text evidence="2">The sequence shown here is derived from an EMBL/GenBank/DDBJ whole genome shotgun (WGS) entry which is preliminary data.</text>
</comment>
<dbReference type="PANTHER" id="PTHR34262">
    <property type="entry name" value="TRANSMEMBRANE PROTEIN 220"/>
    <property type="match status" value="1"/>
</dbReference>
<accession>A0A0F9INF4</accession>
<evidence type="ECO:0008006" key="3">
    <source>
        <dbReference type="Google" id="ProtNLM"/>
    </source>
</evidence>
<dbReference type="EMBL" id="LAZR01013566">
    <property type="protein sequence ID" value="KKM21374.1"/>
    <property type="molecule type" value="Genomic_DNA"/>
</dbReference>
<keyword evidence="1" id="KW-0472">Membrane</keyword>
<evidence type="ECO:0000256" key="1">
    <source>
        <dbReference type="SAM" id="Phobius"/>
    </source>
</evidence>
<organism evidence="2">
    <name type="scientific">marine sediment metagenome</name>
    <dbReference type="NCBI Taxonomy" id="412755"/>
    <lineage>
        <taxon>unclassified sequences</taxon>
        <taxon>metagenomes</taxon>
        <taxon>ecological metagenomes</taxon>
    </lineage>
</organism>
<dbReference type="PANTHER" id="PTHR34262:SF1">
    <property type="entry name" value="TRANSMEMBRANE PROTEIN 220"/>
    <property type="match status" value="1"/>
</dbReference>
<feature type="transmembrane region" description="Helical" evidence="1">
    <location>
        <begin position="91"/>
        <end position="109"/>
    </location>
</feature>
<gene>
    <name evidence="2" type="ORF">LCGC14_1636050</name>
</gene>